<protein>
    <submittedName>
        <fullName evidence="3">Fungal lipase-type domain-containing protein</fullName>
    </submittedName>
</protein>
<dbReference type="GO" id="GO:0006629">
    <property type="term" value="P:lipid metabolic process"/>
    <property type="evidence" value="ECO:0007669"/>
    <property type="project" value="InterPro"/>
</dbReference>
<dbReference type="PhylomeDB" id="Q9XTT1"/>
<dbReference type="AGR" id="WB:WBGene00013044"/>
<dbReference type="Proteomes" id="UP000001940">
    <property type="component" value="Chromosome III"/>
</dbReference>
<dbReference type="Pfam" id="PF01764">
    <property type="entry name" value="Lipase_3"/>
    <property type="match status" value="1"/>
</dbReference>
<accession>Q9XTT1</accession>
<dbReference type="FunCoup" id="Q9XTT1">
    <property type="interactions" value="35"/>
</dbReference>
<dbReference type="ESTHER" id="caeel-Y49E10.25">
    <property type="family name" value="Lipase_3"/>
</dbReference>
<dbReference type="RefSeq" id="NP_499630.2">
    <property type="nucleotide sequence ID" value="NM_067229.2"/>
</dbReference>
<dbReference type="STRING" id="6239.Y49E10.25.1"/>
<sequence>MSQKIHLSIFPLLILCISHVIPTTPGLCSRCIQRGEVYCPMFDRCGILPFCIKWINKILNCPDTRNASAVYDDEFTRQKMMPLSAAAYSDNPLPCLKKIFSNSKLIGTYSVECSYSTDSIPQIIISWIAYFLDSIRWVEYNPRPIVFSECFAYIGVDEVEKRIFMGFRGSEGILQLLEQMLTYHRGSRPFYNNGKIYEYFYNAFHLLWVGGLEHGIRRILANRTDDYELWITGLSLGGALASVTSSYIAKLNLFPPSRIKLVTFGQPRVADYDHAAWHDATFPYSFRVINSRDPIPHVPPKIGPIPLFHHGTEIWYPKEMWPLSNYKVCSEADGDYCSNQILLYNIIDHIYYFGIDVGEFGKNECQ</sequence>
<dbReference type="InParanoid" id="Q9XTT1"/>
<dbReference type="WormBase" id="Y49E10.25">
    <property type="protein sequence ID" value="CE37802"/>
    <property type="gene ID" value="WBGene00013044"/>
</dbReference>
<evidence type="ECO:0000313" key="5">
    <source>
        <dbReference type="WormBase" id="Y49E10.25"/>
    </source>
</evidence>
<dbReference type="UCSC" id="Y49E10.25">
    <property type="organism name" value="c. elegans"/>
</dbReference>
<keyword evidence="4" id="KW-1185">Reference proteome</keyword>
<dbReference type="InterPro" id="IPR029058">
    <property type="entry name" value="AB_hydrolase_fold"/>
</dbReference>
<dbReference type="PANTHER" id="PTHR45908:SF17">
    <property type="entry name" value="FUNGAL LIPASE-LIKE DOMAIN-CONTAINING PROTEIN"/>
    <property type="match status" value="1"/>
</dbReference>
<reference evidence="3 4" key="1">
    <citation type="journal article" date="1998" name="Science">
        <title>Genome sequence of the nematode C. elegans: a platform for investigating biology.</title>
        <authorList>
            <consortium name="The C. elegans sequencing consortium"/>
            <person name="Sulson J.E."/>
            <person name="Waterston R."/>
        </authorList>
    </citation>
    <scope>NUCLEOTIDE SEQUENCE [LARGE SCALE GENOMIC DNA]</scope>
    <source>
        <strain evidence="3 4">Bristol N2</strain>
    </source>
</reference>
<dbReference type="Gene3D" id="3.40.50.1820">
    <property type="entry name" value="alpha/beta hydrolase"/>
    <property type="match status" value="1"/>
</dbReference>
<dbReference type="OrthoDB" id="5960337at2759"/>
<dbReference type="PaxDb" id="6239-Y49E10.25"/>
<feature type="domain" description="Fungal lipase-type" evidence="2">
    <location>
        <begin position="164"/>
        <end position="300"/>
    </location>
</feature>
<evidence type="ECO:0000313" key="3">
    <source>
        <dbReference type="EMBL" id="CAB11568.2"/>
    </source>
</evidence>
<dbReference type="HOGENOM" id="CLU_032957_0_0_1"/>
<dbReference type="KEGG" id="cel:CELE_Y49E10.25"/>
<feature type="signal peptide" evidence="1">
    <location>
        <begin position="1"/>
        <end position="22"/>
    </location>
</feature>
<dbReference type="OMA" id="YDHAAWH"/>
<dbReference type="CTD" id="190072"/>
<dbReference type="PANTHER" id="PTHR45908">
    <property type="entry name" value="PROTEIN CBG11750-RELATED"/>
    <property type="match status" value="1"/>
</dbReference>
<dbReference type="PIR" id="T27056">
    <property type="entry name" value="T27056"/>
</dbReference>
<dbReference type="eggNOG" id="KOG4569">
    <property type="taxonomic scope" value="Eukaryota"/>
</dbReference>
<gene>
    <name evidence="3" type="ORF">CELE_Y49E10.25</name>
    <name evidence="3 5" type="ORF">Y49E10.25</name>
</gene>
<feature type="chain" id="PRO_5004337718" evidence="1">
    <location>
        <begin position="23"/>
        <end position="366"/>
    </location>
</feature>
<dbReference type="InterPro" id="IPR002921">
    <property type="entry name" value="Fungal_lipase-type"/>
</dbReference>
<evidence type="ECO:0000256" key="1">
    <source>
        <dbReference type="SAM" id="SignalP"/>
    </source>
</evidence>
<dbReference type="GeneID" id="190072"/>
<organism evidence="3 4">
    <name type="scientific">Caenorhabditis elegans</name>
    <dbReference type="NCBI Taxonomy" id="6239"/>
    <lineage>
        <taxon>Eukaryota</taxon>
        <taxon>Metazoa</taxon>
        <taxon>Ecdysozoa</taxon>
        <taxon>Nematoda</taxon>
        <taxon>Chromadorea</taxon>
        <taxon>Rhabditida</taxon>
        <taxon>Rhabditina</taxon>
        <taxon>Rhabditomorpha</taxon>
        <taxon>Rhabditoidea</taxon>
        <taxon>Rhabditidae</taxon>
        <taxon>Peloderinae</taxon>
        <taxon>Caenorhabditis</taxon>
    </lineage>
</organism>
<keyword evidence="1" id="KW-0732">Signal</keyword>
<dbReference type="SUPFAM" id="SSF53474">
    <property type="entry name" value="alpha/beta-Hydrolases"/>
    <property type="match status" value="1"/>
</dbReference>
<name>Q9XTT1_CAEEL</name>
<dbReference type="EMBL" id="BX284603">
    <property type="protein sequence ID" value="CAB11568.2"/>
    <property type="molecule type" value="Genomic_DNA"/>
</dbReference>
<evidence type="ECO:0000313" key="4">
    <source>
        <dbReference type="Proteomes" id="UP000001940"/>
    </source>
</evidence>
<dbReference type="CDD" id="cd00519">
    <property type="entry name" value="Lipase_3"/>
    <property type="match status" value="1"/>
</dbReference>
<dbReference type="AlphaFoldDB" id="Q9XTT1"/>
<evidence type="ECO:0000259" key="2">
    <source>
        <dbReference type="Pfam" id="PF01764"/>
    </source>
</evidence>
<proteinExistence type="predicted"/>